<dbReference type="GO" id="GO:0003677">
    <property type="term" value="F:DNA binding"/>
    <property type="evidence" value="ECO:0007669"/>
    <property type="project" value="UniProtKB-KW"/>
</dbReference>
<organism evidence="3 4">
    <name type="scientific">Phytophthora palmivora</name>
    <dbReference type="NCBI Taxonomy" id="4796"/>
    <lineage>
        <taxon>Eukaryota</taxon>
        <taxon>Sar</taxon>
        <taxon>Stramenopiles</taxon>
        <taxon>Oomycota</taxon>
        <taxon>Peronosporomycetes</taxon>
        <taxon>Peronosporales</taxon>
        <taxon>Peronosporaceae</taxon>
        <taxon>Phytophthora</taxon>
    </lineage>
</organism>
<evidence type="ECO:0000313" key="3">
    <source>
        <dbReference type="EMBL" id="POM76545.1"/>
    </source>
</evidence>
<dbReference type="PANTHER" id="PTHR19303">
    <property type="entry name" value="TRANSPOSON"/>
    <property type="match status" value="1"/>
</dbReference>
<keyword evidence="4" id="KW-1185">Reference proteome</keyword>
<keyword evidence="1" id="KW-0238">DNA-binding</keyword>
<dbReference type="Pfam" id="PF03184">
    <property type="entry name" value="DDE_1"/>
    <property type="match status" value="1"/>
</dbReference>
<accession>A0A2P4YFE3</accession>
<dbReference type="InterPro" id="IPR009057">
    <property type="entry name" value="Homeodomain-like_sf"/>
</dbReference>
<dbReference type="Gene3D" id="1.10.10.60">
    <property type="entry name" value="Homeodomain-like"/>
    <property type="match status" value="1"/>
</dbReference>
<reference evidence="3 4" key="1">
    <citation type="journal article" date="2017" name="Genome Biol. Evol.">
        <title>Phytophthora megakarya and P. palmivora, closely related causal agents of cacao black pod rot, underwent increases in genome sizes and gene numbers by different mechanisms.</title>
        <authorList>
            <person name="Ali S.S."/>
            <person name="Shao J."/>
            <person name="Lary D.J."/>
            <person name="Kronmiller B."/>
            <person name="Shen D."/>
            <person name="Strem M.D."/>
            <person name="Amoako-Attah I."/>
            <person name="Akrofi A.Y."/>
            <person name="Begoude B.A."/>
            <person name="Ten Hoopen G.M."/>
            <person name="Coulibaly K."/>
            <person name="Kebe B.I."/>
            <person name="Melnick R.L."/>
            <person name="Guiltinan M.J."/>
            <person name="Tyler B.M."/>
            <person name="Meinhardt L.W."/>
            <person name="Bailey B.A."/>
        </authorList>
    </citation>
    <scope>NUCLEOTIDE SEQUENCE [LARGE SCALE GENOMIC DNA]</scope>
    <source>
        <strain evidence="4">sbr112.9</strain>
    </source>
</reference>
<protein>
    <submittedName>
        <fullName evidence="3">Pogo transposable element with KRAB</fullName>
    </submittedName>
</protein>
<evidence type="ECO:0000259" key="2">
    <source>
        <dbReference type="SMART" id="SM00674"/>
    </source>
</evidence>
<gene>
    <name evidence="3" type="ORF">PHPALM_6198</name>
</gene>
<sequence length="288" mass="32541">MAAKPHQRRLAGGGRKPLSKYMENVIYVLFVGKQLRKVKVTRAWIADQALAYHAPLHAEGEAPSPFEASQHWVSNFMARYSFSLPSRTNLTTLSDEALFDRAVSYIRCLRDLTPKMDKDHKVLMDETAVYFEDARVQTVDFCGARLVVVCSTGYASMRITAILAVTASGRKLPPVLIWKGKDKPSFEKIYGVYATYQKHSWVDSALLKRWFDLQFPQVAISEGKFLGWNSTGTHIMRKIKAKCQSRGIELWVIPGGLTPYLQAGDIAIYRSFKGILRTEINAWEESGD</sequence>
<name>A0A2P4YFE3_9STRA</name>
<dbReference type="InterPro" id="IPR006600">
    <property type="entry name" value="HTH_CenpB_DNA-bd_dom"/>
</dbReference>
<dbReference type="GO" id="GO:0005634">
    <property type="term" value="C:nucleus"/>
    <property type="evidence" value="ECO:0007669"/>
    <property type="project" value="TreeGrafter"/>
</dbReference>
<dbReference type="Proteomes" id="UP000237271">
    <property type="component" value="Unassembled WGS sequence"/>
</dbReference>
<dbReference type="SMART" id="SM00674">
    <property type="entry name" value="CENPB"/>
    <property type="match status" value="1"/>
</dbReference>
<dbReference type="SUPFAM" id="SSF46689">
    <property type="entry name" value="Homeodomain-like"/>
    <property type="match status" value="1"/>
</dbReference>
<evidence type="ECO:0000256" key="1">
    <source>
        <dbReference type="ARBA" id="ARBA00023125"/>
    </source>
</evidence>
<dbReference type="InterPro" id="IPR050863">
    <property type="entry name" value="CenT-Element_Derived"/>
</dbReference>
<dbReference type="PANTHER" id="PTHR19303:SF74">
    <property type="entry name" value="POGO TRANSPOSABLE ELEMENT WITH KRAB DOMAIN"/>
    <property type="match status" value="1"/>
</dbReference>
<comment type="caution">
    <text evidence="3">The sequence shown here is derived from an EMBL/GenBank/DDBJ whole genome shotgun (WGS) entry which is preliminary data.</text>
</comment>
<dbReference type="OrthoDB" id="90241at2759"/>
<dbReference type="EMBL" id="NCKW01003423">
    <property type="protein sequence ID" value="POM76545.1"/>
    <property type="molecule type" value="Genomic_DNA"/>
</dbReference>
<dbReference type="InterPro" id="IPR004875">
    <property type="entry name" value="DDE_SF_endonuclease_dom"/>
</dbReference>
<dbReference type="Pfam" id="PF03221">
    <property type="entry name" value="HTH_Tnp_Tc5"/>
    <property type="match status" value="1"/>
</dbReference>
<proteinExistence type="predicted"/>
<evidence type="ECO:0000313" key="4">
    <source>
        <dbReference type="Proteomes" id="UP000237271"/>
    </source>
</evidence>
<feature type="non-terminal residue" evidence="3">
    <location>
        <position position="288"/>
    </location>
</feature>
<feature type="domain" description="HTH CENPB-type" evidence="2">
    <location>
        <begin position="16"/>
        <end position="86"/>
    </location>
</feature>
<dbReference type="AlphaFoldDB" id="A0A2P4YFE3"/>